<feature type="domain" description="Alpha-macroglobulin receptor-binding" evidence="12">
    <location>
        <begin position="1182"/>
        <end position="1271"/>
    </location>
</feature>
<proteinExistence type="predicted"/>
<dbReference type="InterPro" id="IPR009048">
    <property type="entry name" value="A-macroglobulin_rcpt-bd"/>
</dbReference>
<evidence type="ECO:0000313" key="14">
    <source>
        <dbReference type="EnsemblMetazoa" id="ASIC013656-PA"/>
    </source>
</evidence>
<dbReference type="InterPro" id="IPR036595">
    <property type="entry name" value="A-macroglobulin_rcpt-bd_sf"/>
</dbReference>
<dbReference type="InterPro" id="IPR047565">
    <property type="entry name" value="Alpha-macroglob_thiol-ester_cl"/>
</dbReference>
<dbReference type="SMART" id="SM01361">
    <property type="entry name" value="A2M_recep"/>
    <property type="match status" value="1"/>
</dbReference>
<evidence type="ECO:0000256" key="4">
    <source>
        <dbReference type="ARBA" id="ARBA00023157"/>
    </source>
</evidence>
<dbReference type="OrthoDB" id="9998011at2759"/>
<keyword evidence="3" id="KW-0882">Thioester bond</keyword>
<feature type="domain" description="Alpha-2-macroglobulin" evidence="11">
    <location>
        <begin position="582"/>
        <end position="673"/>
    </location>
</feature>
<evidence type="ECO:0000256" key="1">
    <source>
        <dbReference type="ARBA" id="ARBA00022729"/>
    </source>
</evidence>
<dbReference type="Gene3D" id="2.60.120.1540">
    <property type="match status" value="1"/>
</dbReference>
<keyword evidence="4" id="KW-1015">Disulfide bond</keyword>
<dbReference type="FunFam" id="2.60.40.1930:FF:000001">
    <property type="entry name" value="CD109 isoform 3"/>
    <property type="match status" value="1"/>
</dbReference>
<dbReference type="SMART" id="SM01360">
    <property type="entry name" value="A2M"/>
    <property type="match status" value="1"/>
</dbReference>
<dbReference type="Gene3D" id="1.50.10.20">
    <property type="match status" value="1"/>
</dbReference>
<dbReference type="EMBL" id="ATLV01020729">
    <property type="status" value="NOT_ANNOTATED_CDS"/>
    <property type="molecule type" value="Genomic_DNA"/>
</dbReference>
<feature type="signal peptide" evidence="9">
    <location>
        <begin position="1"/>
        <end position="21"/>
    </location>
</feature>
<keyword evidence="5" id="KW-0325">Glycoprotein</keyword>
<feature type="chain" id="PRO_5001784523" description="TEP1-F" evidence="9">
    <location>
        <begin position="22"/>
        <end position="1278"/>
    </location>
</feature>
<dbReference type="Gene3D" id="2.60.40.10">
    <property type="entry name" value="Immunoglobulins"/>
    <property type="match status" value="2"/>
</dbReference>
<evidence type="ECO:0000256" key="5">
    <source>
        <dbReference type="ARBA" id="ARBA00023180"/>
    </source>
</evidence>
<dbReference type="InterPro" id="IPR013783">
    <property type="entry name" value="Ig-like_fold"/>
</dbReference>
<dbReference type="Pfam" id="PF07703">
    <property type="entry name" value="A2M_BRD"/>
    <property type="match status" value="1"/>
</dbReference>
<comment type="function">
    <text evidence="6">Binds covalently through a thioester bond to the pathogen surface resulting in pathogen clearance.</text>
</comment>
<dbReference type="Gene3D" id="2.20.130.20">
    <property type="match status" value="2"/>
</dbReference>
<dbReference type="InterPro" id="IPR011625">
    <property type="entry name" value="A2M_N_BRD"/>
</dbReference>
<dbReference type="InterPro" id="IPR002890">
    <property type="entry name" value="MG2"/>
</dbReference>
<dbReference type="STRING" id="74873.A0A084W648"/>
<dbReference type="InterPro" id="IPR001599">
    <property type="entry name" value="Macroglobln_a2"/>
</dbReference>
<evidence type="ECO:0000256" key="7">
    <source>
        <dbReference type="ARBA" id="ARBA00063781"/>
    </source>
</evidence>
<dbReference type="VEuPathDB" id="VectorBase:ASIS005438"/>
<accession>A0A084W648</accession>
<organism evidence="13">
    <name type="scientific">Anopheles sinensis</name>
    <name type="common">Mosquito</name>
    <dbReference type="NCBI Taxonomy" id="74873"/>
    <lineage>
        <taxon>Eukaryota</taxon>
        <taxon>Metazoa</taxon>
        <taxon>Ecdysozoa</taxon>
        <taxon>Arthropoda</taxon>
        <taxon>Hexapoda</taxon>
        <taxon>Insecta</taxon>
        <taxon>Pterygota</taxon>
        <taxon>Neoptera</taxon>
        <taxon>Endopterygota</taxon>
        <taxon>Diptera</taxon>
        <taxon>Nematocera</taxon>
        <taxon>Culicoidea</taxon>
        <taxon>Culicidae</taxon>
        <taxon>Anophelinae</taxon>
        <taxon>Anopheles</taxon>
    </lineage>
</organism>
<dbReference type="GO" id="GO:0002376">
    <property type="term" value="P:immune system process"/>
    <property type="evidence" value="ECO:0007669"/>
    <property type="project" value="UniProtKB-KW"/>
</dbReference>
<dbReference type="InterPro" id="IPR008930">
    <property type="entry name" value="Terpenoid_cyclase/PrenylTrfase"/>
</dbReference>
<evidence type="ECO:0000256" key="8">
    <source>
        <dbReference type="ARBA" id="ARBA00078071"/>
    </source>
</evidence>
<reference evidence="14" key="2">
    <citation type="submission" date="2020-05" db="UniProtKB">
        <authorList>
            <consortium name="EnsemblMetazoa"/>
        </authorList>
    </citation>
    <scope>IDENTIFICATION</scope>
</reference>
<evidence type="ECO:0000256" key="3">
    <source>
        <dbReference type="ARBA" id="ARBA00022966"/>
    </source>
</evidence>
<dbReference type="PANTHER" id="PTHR11412:SF136">
    <property type="entry name" value="CD109 ANTIGEN"/>
    <property type="match status" value="1"/>
</dbReference>
<dbReference type="InterPro" id="IPR050473">
    <property type="entry name" value="A2M/Complement_sys"/>
</dbReference>
<evidence type="ECO:0000256" key="9">
    <source>
        <dbReference type="SAM" id="SignalP"/>
    </source>
</evidence>
<dbReference type="InterPro" id="IPR011626">
    <property type="entry name" value="Alpha-macroglobulin_TED"/>
</dbReference>
<dbReference type="EnsemblMetazoa" id="ASIC013656-RA">
    <property type="protein sequence ID" value="ASIC013656-PA"/>
    <property type="gene ID" value="ASIC013656"/>
</dbReference>
<evidence type="ECO:0000256" key="2">
    <source>
        <dbReference type="ARBA" id="ARBA00022859"/>
    </source>
</evidence>
<protein>
    <recommendedName>
        <fullName evidence="8">TEP1-F</fullName>
    </recommendedName>
</protein>
<dbReference type="SUPFAM" id="SSF49410">
    <property type="entry name" value="Alpha-macroglobulin receptor domain"/>
    <property type="match status" value="1"/>
</dbReference>
<dbReference type="SMART" id="SM01419">
    <property type="entry name" value="Thiol-ester_cl"/>
    <property type="match status" value="1"/>
</dbReference>
<gene>
    <name evidence="13" type="ORF">ZHAS_00013656</name>
</gene>
<reference evidence="13 15" key="1">
    <citation type="journal article" date="2014" name="BMC Genomics">
        <title>Genome sequence of Anopheles sinensis provides insight into genetics basis of mosquito competence for malaria parasites.</title>
        <authorList>
            <person name="Zhou D."/>
            <person name="Zhang D."/>
            <person name="Ding G."/>
            <person name="Shi L."/>
            <person name="Hou Q."/>
            <person name="Ye Y."/>
            <person name="Xu Y."/>
            <person name="Zhou H."/>
            <person name="Xiong C."/>
            <person name="Li S."/>
            <person name="Yu J."/>
            <person name="Hong S."/>
            <person name="Yu X."/>
            <person name="Zou P."/>
            <person name="Chen C."/>
            <person name="Chang X."/>
            <person name="Wang W."/>
            <person name="Lv Y."/>
            <person name="Sun Y."/>
            <person name="Ma L."/>
            <person name="Shen B."/>
            <person name="Zhu C."/>
        </authorList>
    </citation>
    <scope>NUCLEOTIDE SEQUENCE [LARGE SCALE GENOMIC DNA]</scope>
</reference>
<dbReference type="GO" id="GO:0004866">
    <property type="term" value="F:endopeptidase inhibitor activity"/>
    <property type="evidence" value="ECO:0007669"/>
    <property type="project" value="InterPro"/>
</dbReference>
<dbReference type="SMART" id="SM01359">
    <property type="entry name" value="A2M_N_2"/>
    <property type="match status" value="1"/>
</dbReference>
<evidence type="ECO:0000259" key="11">
    <source>
        <dbReference type="SMART" id="SM01360"/>
    </source>
</evidence>
<dbReference type="GO" id="GO:0005615">
    <property type="term" value="C:extracellular space"/>
    <property type="evidence" value="ECO:0007669"/>
    <property type="project" value="InterPro"/>
</dbReference>
<dbReference type="Pfam" id="PF07678">
    <property type="entry name" value="TED_complement"/>
    <property type="match status" value="1"/>
</dbReference>
<evidence type="ECO:0000313" key="15">
    <source>
        <dbReference type="Proteomes" id="UP000030765"/>
    </source>
</evidence>
<dbReference type="SUPFAM" id="SSF48239">
    <property type="entry name" value="Terpenoid cyclases/Protein prenyltransferases"/>
    <property type="match status" value="1"/>
</dbReference>
<dbReference type="Gene3D" id="2.60.40.1930">
    <property type="match status" value="2"/>
</dbReference>
<dbReference type="EMBL" id="ATLV01020728">
    <property type="status" value="NOT_ANNOTATED_CDS"/>
    <property type="molecule type" value="Genomic_DNA"/>
</dbReference>
<dbReference type="AlphaFoldDB" id="A0A084W648"/>
<dbReference type="Pfam" id="PF07677">
    <property type="entry name" value="A2M_recep"/>
    <property type="match status" value="1"/>
</dbReference>
<evidence type="ECO:0000313" key="13">
    <source>
        <dbReference type="EMBL" id="KFB45692.1"/>
    </source>
</evidence>
<dbReference type="EMBL" id="KE525306">
    <property type="protein sequence ID" value="KFB45692.1"/>
    <property type="molecule type" value="Genomic_DNA"/>
</dbReference>
<dbReference type="Gene3D" id="2.60.40.1940">
    <property type="match status" value="1"/>
</dbReference>
<feature type="domain" description="Alpha-2-macroglobulin bait region" evidence="10">
    <location>
        <begin position="379"/>
        <end position="509"/>
    </location>
</feature>
<comment type="subunit">
    <text evidence="7">Heterodimer of a TEP1-N chain and an TEP1-C chain non-covalently linked. Forms a complex composed of TEP1-N and TEP1-C heterodimer, LRIM1 and APL1C; the interaction stabilizes TEP1-N and TEP1-C heterodimer, prevents its binding to tissues while circulating in the hemolymph and protects the thioester bond from hydrolysis. Mature TEP1 and to a lesser extent full-length TEP1 interact with SPCLIP1; the interaction is induced by microbial infection.</text>
</comment>
<dbReference type="Pfam" id="PF00207">
    <property type="entry name" value="A2M"/>
    <property type="match status" value="1"/>
</dbReference>
<dbReference type="PANTHER" id="PTHR11412">
    <property type="entry name" value="MACROGLOBULIN / COMPLEMENT"/>
    <property type="match status" value="1"/>
</dbReference>
<evidence type="ECO:0000259" key="10">
    <source>
        <dbReference type="SMART" id="SM01359"/>
    </source>
</evidence>
<name>A0A084W648_ANOSI</name>
<keyword evidence="1 9" id="KW-0732">Signal</keyword>
<sequence length="1278" mass="144710">MRPSIGSLELLLVFLTSVVQGEIKCMLTVITFLQTLQVPEDLEGGSYKLSINGNRGFSYHEDVTVVVSDKTFSGLIQLNKPVYRPGETVNFRVIVLNSELKPPTEIPDISIKIKSPSNLAVKELYDIPLKQGVFEECFLIAPDPIIGTYTLDVEVDDYKLVSKTFEVKEYVLSGLNVNLSPSRVPLEEHQSVDLTVSATNVLGQPVSGTISIALFKPEERSSLGKTTKEVHGMLKLTMPLNNLFIYETSQQIYANYTFVEQYTNRTTASAVPITIFKSMYRGRLTKEFPGFRPGNSLKATIKLEHHDGSPARYVKCNVELEGTEVTQIEKETNGNGEISLGLMPLDNVNSIIVTVLVGGEEILDEEIPKAPETNALIKIMFKTDVQLDMPIKMKIKCRREMTFLMYYILAKGNVIDQGYLRLNRKSNVNIDIKYSPSMVPKAKVIVATLSGNTMVYDMKDIVYRDLLNNFNMEIENQEIKPGAQIQLDMNGRPNAFFALAAYDKSLLHYGSIHDVYWNDVQNLHNHFYQNEHNQYDFFHSNGLFARVSSNFTLNNPLSKAQRNNNEQRYVKLTPYRTNFAESFLWMNGTMDHSGYIRVIEPVPHSTTAWSLTGFSMHPDFGLGIVKQPLQFNTIKAFYIVDHLPYAVKQDEVVALQFTLFNNLGQLYITKVTLFNVQNQIEFMEATEKDAPEYFKIIEVHETVGTRVSFLVKAKKLGEMAVRVKAVNMIDTDAIEKVIRVMPKSLVYKDSQTRLFSKTDYVNATQNMTLSINKKADAGTTKISFVVEPNLLAGVMDNLEKLIDAPVGSGESNMINFVPNVAVLDYLEGIDSKHKSFERAKQLLSLGYQNQLKYRNTDGSFKVFEGSDSTIFLTAFVAKSMQTASKHLLEVDAKMVNQAFDWLASKQESDGQFIETGPIVLQELQSSSRKNIALTSYVITAFLENPNTKQNHTKVIKKGINYILRYRDEIKDSYDLALATYALTLNDYKSQDTTAFRKALLQKATMDGHLMYWDRKPHSIETTSYALLALIQDEVIIHNGILIMRWLVDQRFETGSFPRTQDTFVGLKALSKLGEVISPKNNEYSIGLKILQKNPLSHTFMFGKNDFLPHKFEDIPESARRFEINFSGKGLALVTFNYEYSLDLQNHTKNFQLTLEKLSKSPHSVLTMKICTSYIPTLTNNRSNMALVEVTFPSGYVVDNNPVTSLTTITPIQKTEIRFGATSVVVYYANMGTETNCFTITAYRRFMVSFRRPAYVIAQDFYNPEHNAIQVYKVEGESE</sequence>
<evidence type="ECO:0000259" key="12">
    <source>
        <dbReference type="SMART" id="SM01361"/>
    </source>
</evidence>
<dbReference type="Proteomes" id="UP000030765">
    <property type="component" value="Unassembled WGS sequence"/>
</dbReference>
<dbReference type="Gene3D" id="2.60.40.690">
    <property type="entry name" value="Alpha-macroglobulin, receptor-binding domain"/>
    <property type="match status" value="1"/>
</dbReference>
<dbReference type="Pfam" id="PF01835">
    <property type="entry name" value="MG2"/>
    <property type="match status" value="1"/>
</dbReference>
<keyword evidence="15" id="KW-1185">Reference proteome</keyword>
<evidence type="ECO:0000256" key="6">
    <source>
        <dbReference type="ARBA" id="ARBA00057615"/>
    </source>
</evidence>
<dbReference type="VEuPathDB" id="VectorBase:ASIC013656"/>
<dbReference type="OMA" id="DECISTC"/>
<keyword evidence="2" id="KW-0391">Immunity</keyword>